<dbReference type="RefSeq" id="WP_349879899.1">
    <property type="nucleotide sequence ID" value="NZ_CP157974.1"/>
</dbReference>
<gene>
    <name evidence="5" type="ORF">ABIH81_09225</name>
</gene>
<keyword evidence="4" id="KW-0046">Antibiotic resistance</keyword>
<evidence type="ECO:0000256" key="1">
    <source>
        <dbReference type="ARBA" id="ARBA00006383"/>
    </source>
</evidence>
<accession>A0AAU7R585</accession>
<dbReference type="InterPro" id="IPR028345">
    <property type="entry name" value="Antibiotic_NAT-like"/>
</dbReference>
<organism evidence="5">
    <name type="scientific">Micromonospora sp. HUAS YX12</name>
    <dbReference type="NCBI Taxonomy" id="3156396"/>
    <lineage>
        <taxon>Bacteria</taxon>
        <taxon>Bacillati</taxon>
        <taxon>Actinomycetota</taxon>
        <taxon>Actinomycetes</taxon>
        <taxon>Micromonosporales</taxon>
        <taxon>Micromonosporaceae</taxon>
        <taxon>Micromonospora</taxon>
    </lineage>
</organism>
<keyword evidence="3 4" id="KW-0012">Acyltransferase</keyword>
<keyword evidence="2 4" id="KW-0808">Transferase</keyword>
<dbReference type="InterPro" id="IPR003679">
    <property type="entry name" value="Amioglycoside_AcTrfase"/>
</dbReference>
<dbReference type="AlphaFoldDB" id="A0AAU7R585"/>
<name>A0AAU7R585_9ACTN</name>
<evidence type="ECO:0000256" key="3">
    <source>
        <dbReference type="ARBA" id="ARBA00023315"/>
    </source>
</evidence>
<dbReference type="SUPFAM" id="SSF110710">
    <property type="entry name" value="TTHA0583/YokD-like"/>
    <property type="match status" value="1"/>
</dbReference>
<comment type="catalytic activity">
    <reaction evidence="4">
        <text>a 2-deoxystreptamine antibiotic + acetyl-CoA = an N(3)-acetyl-2-deoxystreptamine antibiotic + CoA + H(+)</text>
        <dbReference type="Rhea" id="RHEA:12665"/>
        <dbReference type="ChEBI" id="CHEBI:15378"/>
        <dbReference type="ChEBI" id="CHEBI:57287"/>
        <dbReference type="ChEBI" id="CHEBI:57288"/>
        <dbReference type="ChEBI" id="CHEBI:57921"/>
        <dbReference type="ChEBI" id="CHEBI:77452"/>
        <dbReference type="EC" id="2.3.1.81"/>
    </reaction>
</comment>
<evidence type="ECO:0000256" key="2">
    <source>
        <dbReference type="ARBA" id="ARBA00022679"/>
    </source>
</evidence>
<protein>
    <recommendedName>
        <fullName evidence="4">Aminoglycoside N(3)-acetyltransferase</fullName>
        <ecNumber evidence="4">2.3.1.-</ecNumber>
    </recommendedName>
</protein>
<comment type="similarity">
    <text evidence="1 4">Belongs to the antibiotic N-acetyltransferase family.</text>
</comment>
<dbReference type="PANTHER" id="PTHR11104:SF0">
    <property type="entry name" value="SPBETA PROPHAGE-DERIVED AMINOGLYCOSIDE N(3')-ACETYLTRANSFERASE-LIKE PROTEIN YOKD"/>
    <property type="match status" value="1"/>
</dbReference>
<evidence type="ECO:0000313" key="5">
    <source>
        <dbReference type="EMBL" id="XBT83623.1"/>
    </source>
</evidence>
<evidence type="ECO:0000256" key="4">
    <source>
        <dbReference type="RuleBase" id="RU365031"/>
    </source>
</evidence>
<dbReference type="PANTHER" id="PTHR11104">
    <property type="entry name" value="AMINOGLYCOSIDE N3-ACETYLTRANSFERASE"/>
    <property type="match status" value="1"/>
</dbReference>
<dbReference type="EC" id="2.3.1.-" evidence="4"/>
<dbReference type="EMBL" id="CP157974">
    <property type="protein sequence ID" value="XBT83623.1"/>
    <property type="molecule type" value="Genomic_DNA"/>
</dbReference>
<sequence length="280" mass="29432">MTTATRTAYRAGTLAADLRALGLGPGDVVLVHCSLRTLGPVDGGAGALAGALRTAVGPAGTVVVPAQTPDNSVSSAAYRAATAGLTDEERLAYEERMPGFDSAVTPSFGVGAFAEHVRRLPGAVRSGHPQTSFSAWGPRAEELMRVHDLDSHLGERSPLAALEAAGAWTLLLGVGYATCTALHLAEYRLRRPPQRRPYRCYVVRDGRRERLDFEAPHLDAALFSEIGAELDRAAFTRHGTVGDAPARLLPISDAVRAAVAWMDAHIGRSGPGNPGATSLP</sequence>
<dbReference type="Pfam" id="PF02522">
    <property type="entry name" value="Antibiotic_NAT"/>
    <property type="match status" value="1"/>
</dbReference>
<reference evidence="5" key="1">
    <citation type="submission" date="2024-06" db="EMBL/GenBank/DDBJ databases">
        <title>Micromonospora sp. strain HUAS YX12 genome sequences.</title>
        <authorList>
            <person name="Mo P."/>
        </authorList>
    </citation>
    <scope>NUCLEOTIDE SEQUENCE</scope>
    <source>
        <strain evidence="5">HUAS YX12</strain>
    </source>
</reference>
<dbReference type="GO" id="GO:0046677">
    <property type="term" value="P:response to antibiotic"/>
    <property type="evidence" value="ECO:0007669"/>
    <property type="project" value="UniProtKB-KW"/>
</dbReference>
<dbReference type="GO" id="GO:0046353">
    <property type="term" value="F:aminoglycoside 3-N-acetyltransferase activity"/>
    <property type="evidence" value="ECO:0007669"/>
    <property type="project" value="UniProtKB-EC"/>
</dbReference>
<proteinExistence type="inferred from homology"/>